<feature type="coiled-coil region" evidence="5">
    <location>
        <begin position="70"/>
        <end position="101"/>
    </location>
</feature>
<evidence type="ECO:0000256" key="6">
    <source>
        <dbReference type="SAM" id="Phobius"/>
    </source>
</evidence>
<dbReference type="RefSeq" id="WP_353540938.1">
    <property type="nucleotide sequence ID" value="NZ_BAABRN010000005.1"/>
</dbReference>
<dbReference type="InterPro" id="IPR008217">
    <property type="entry name" value="Ccc1_fam"/>
</dbReference>
<protein>
    <recommendedName>
        <fullName evidence="9">Iron transporter</fullName>
    </recommendedName>
</protein>
<sequence length="241" mass="25793">MYRAVDMHKEAHFTGSEMVRDIVIGMSDGLTVPFALAAGLSGAVASGHVVLIAGIAEMAAGSIAMGLGGYMAARSEHESYLSELEREKREVVEKREVEIEEVRDVFRKYGLEGQTLEAATQAIISNEKGWVDFMMKEELGLEEPDPKRALRSALTIGLAYIAGGIIPLAPYAFNVPITTALLYSVVLTLIALFLFGWMKGRFTGVPAFRSAVQTMFVGAMASGVAFLIARAVSGMGGEGHG</sequence>
<evidence type="ECO:0000256" key="1">
    <source>
        <dbReference type="ARBA" id="ARBA00004127"/>
    </source>
</evidence>
<comment type="caution">
    <text evidence="7">The sequence shown here is derived from an EMBL/GenBank/DDBJ whole genome shotgun (WGS) entry which is preliminary data.</text>
</comment>
<feature type="transmembrane region" description="Helical" evidence="6">
    <location>
        <begin position="179"/>
        <end position="198"/>
    </location>
</feature>
<comment type="subcellular location">
    <subcellularLocation>
        <location evidence="1">Endomembrane system</location>
        <topology evidence="1">Multi-pass membrane protein</topology>
    </subcellularLocation>
</comment>
<evidence type="ECO:0000313" key="8">
    <source>
        <dbReference type="Proteomes" id="UP001458946"/>
    </source>
</evidence>
<name>A0ABP9VB88_9DEIO</name>
<feature type="transmembrane region" description="Helical" evidence="6">
    <location>
        <begin position="50"/>
        <end position="73"/>
    </location>
</feature>
<feature type="transmembrane region" description="Helical" evidence="6">
    <location>
        <begin position="153"/>
        <end position="173"/>
    </location>
</feature>
<dbReference type="Pfam" id="PF01988">
    <property type="entry name" value="VIT1"/>
    <property type="match status" value="1"/>
</dbReference>
<feature type="transmembrane region" description="Helical" evidence="6">
    <location>
        <begin position="21"/>
        <end position="44"/>
    </location>
</feature>
<keyword evidence="5" id="KW-0175">Coiled coil</keyword>
<reference evidence="7 8" key="1">
    <citation type="submission" date="2024-02" db="EMBL/GenBank/DDBJ databases">
        <title>Deinococcus xinjiangensis NBRC 107630.</title>
        <authorList>
            <person name="Ichikawa N."/>
            <person name="Katano-Makiyama Y."/>
            <person name="Hidaka K."/>
        </authorList>
    </citation>
    <scope>NUCLEOTIDE SEQUENCE [LARGE SCALE GENOMIC DNA]</scope>
    <source>
        <strain evidence="7 8">NBRC 107630</strain>
    </source>
</reference>
<evidence type="ECO:0000256" key="5">
    <source>
        <dbReference type="SAM" id="Coils"/>
    </source>
</evidence>
<evidence type="ECO:0000313" key="7">
    <source>
        <dbReference type="EMBL" id="GAA5500962.1"/>
    </source>
</evidence>
<keyword evidence="4 6" id="KW-0472">Membrane</keyword>
<dbReference type="Proteomes" id="UP001458946">
    <property type="component" value="Unassembled WGS sequence"/>
</dbReference>
<keyword evidence="8" id="KW-1185">Reference proteome</keyword>
<keyword evidence="3 6" id="KW-1133">Transmembrane helix</keyword>
<accession>A0ABP9VB88</accession>
<evidence type="ECO:0000256" key="4">
    <source>
        <dbReference type="ARBA" id="ARBA00023136"/>
    </source>
</evidence>
<evidence type="ECO:0008006" key="9">
    <source>
        <dbReference type="Google" id="ProtNLM"/>
    </source>
</evidence>
<feature type="transmembrane region" description="Helical" evidence="6">
    <location>
        <begin position="210"/>
        <end position="232"/>
    </location>
</feature>
<dbReference type="PANTHER" id="PTHR31851">
    <property type="entry name" value="FE(2+)/MN(2+) TRANSPORTER PCL1"/>
    <property type="match status" value="1"/>
</dbReference>
<proteinExistence type="predicted"/>
<evidence type="ECO:0000256" key="2">
    <source>
        <dbReference type="ARBA" id="ARBA00022692"/>
    </source>
</evidence>
<organism evidence="7 8">
    <name type="scientific">Deinococcus xinjiangensis</name>
    <dbReference type="NCBI Taxonomy" id="457454"/>
    <lineage>
        <taxon>Bacteria</taxon>
        <taxon>Thermotogati</taxon>
        <taxon>Deinococcota</taxon>
        <taxon>Deinococci</taxon>
        <taxon>Deinococcales</taxon>
        <taxon>Deinococcaceae</taxon>
        <taxon>Deinococcus</taxon>
    </lineage>
</organism>
<evidence type="ECO:0000256" key="3">
    <source>
        <dbReference type="ARBA" id="ARBA00022989"/>
    </source>
</evidence>
<dbReference type="EMBL" id="BAABRN010000005">
    <property type="protein sequence ID" value="GAA5500962.1"/>
    <property type="molecule type" value="Genomic_DNA"/>
</dbReference>
<gene>
    <name evidence="7" type="ORF">Dxin01_00690</name>
</gene>
<keyword evidence="2 6" id="KW-0812">Transmembrane</keyword>